<keyword evidence="2" id="KW-0812">Transmembrane</keyword>
<name>A0AAW2B779_CULAL</name>
<keyword evidence="2" id="KW-0472">Membrane</keyword>
<sequence length="2608" mass="282697">VTPTTTLISSPSSTAPSTTTNAAPTTTTAQSSTTEASTTTAVNPTTMHVSPAPTNAPPATENAVPTTIAQTSTTRPPTATTFVTPTTMPMFSEITTFLTTTSLQNATQISVTHNPDPTAFEDQSTISLATTATSAPTFIIVTQETTMSLSMSTTDASPTTIVTPLTESGAATTQTTAVVNSTLSGSAVVTSKLLFSSSSPVPSEALVLKAINNLQQNRESQLNDSVKLVNVTYQKISETSYAVVFTFNLNNISMPVNSDLRDDTYQKVQNTINNALNTLLNDPGKQAFVPKTSNFTSTSNQIDGSMGYTFQDEDVIQPVSFLNELRSQMELTTTTVSSSTITSFPSTSPSPISGTAVVTSKLLFNSSSPVPSEALVLNAINNLQQKRESQLNDSVKVVNVTYQKISETSYAVVITFSLSNISMPEVPELRNNTYTKVQDVVNNALNTLLNEPGNTTLQPESSNFTSTFDQINGSMGYTFRDGDAIQPVSFLNELRSQLQLTTTTVFPESTTGSSVTSQNLISGSAVVTSKLLFSSSSPVPSEALVLKAINNLQQKRESQLNDSVKVVNVTYQKISETSYAVVITFSLSNISMPEVPELRNNTYTQVQDVVNNALNTLLNEPGNTTLQPKSSNFTSTFDQINGSMGYSFRDGDAIQPVSFLNELRSQLQLTTTTVFPESTTGSSVTSQNLISGSAVVTSKLLFSSSSPVPSEALVLKAINNLQQKRESQLNDSVKVVNVTYQKISETSYAVVITFSLSNISMPEVPELRNTYTQVQDVVNNALNTLLNEPGNTTLQPESSNFTSTFDQINGSMGYTFRDGDAIQPVSFLNELRSQLQLTTTTVFPESTTGSSVTSQNLISGTAVVTSKLLFSSSSPVPSEALVLNAINNLQQKRESQLNDSVKVVNVTYQKISETSYAVVITFSLSNISMPEVPELRNTYTKVQDVVNNALNTLLNEPGNTTLQPESSNFTSTFDQINGSMGYTFRDGDAIQPVSFLNELRSQLQLTTTTVFPESTTGSSVTSQNLISGSAVVTSKLLFSSSSPVPSEALVLNAINNLQQKRESQLNDSVKVVNVTYQKISETSYAVVITFSLSNISMPEVPELRNNTYMQVQDVVNNALNTLLNEPGNTTLQPESSNFTSTFDQINGSMGYTFRDGDAIQPVSFLNELRSQLQLTTTTVFPESTTGSSVTSQNLISGTAVVTSKLLFSSSSPVPSEALVLSAINTLQQKRESQLNDSVKVVNVTYQKISETSYAVVITFSLSNISMPEVPELRNTYTKVQDVVNNALNTLLNEPGNTTLQPESSNFTSTFDQINGSMGYTFRDGDAIQPVSFLNELRSQLQLTTTTVFPESTTGSSVTSQNLISGSAVVTSKLLFSSSSPVPSEALVLKAINNLQQKRESQLNDSVKVVNVTYQKISETSYAVVITFSLSNISMPEVPELRNTYTKVQDVVNNALNTLLNEPGNTTLQPESSNFTSTFDQIDGSMGYTFRDGDAIQPVSFLNELRSQLQLTTTTVFPESTTGSSVTSQNLISGSAVVTSKLLFSSSSPVPSEALVLNAINNLQQKRESQLNDSVKVVNVTYQKISETSYAVVITFSLSNISMPEVPELRNTYTKVQDVVNNALNTLLNEPSNTTLQPKSSNFTSTFDQINGSMGYTFRDGDAIQPVSFLNELRSQLQLTTTTVFPESTTGSSVTSQNLISGTAVVTSKLLFSSSSPVPSEALVLSAINTLQQKRESQLNDSVKVVNVTYQKISETSYAVVITFSLSNISMPEVPELRNTYTKVQDVVNNALNTLLNEPGNTTLQPESSNFTSTFDQINGSMGYTFRDGDAIQPVSFLNELRSQLQLTTTTVFPESTTGSSVTSQNLISGSAVVTSKLLFSSSSPVPSEALVLKAINNLQQKRESQLNDSVKVVNVTYQKISETSYAVVITFSLSNISMPEVPELRNTYTKVQDVVNNALNTLLNEPGNTTLQPESSNFTSTFDQIDGSMGYTFRDGDAIQPVSFLNELRSQLQLTTTTVFPESTTGSSVTSQNLISGSAVVTSKLLFSSSSPVPSEALVLSAMNTLQQKRESQLNDSVKVVNVTYQKISETSYAVVITFSLSNISMPEVPELRNNTYTKVQDVVNNALNTLLNEPGNTTLQPESSNFMSTSNQVNGSLGYTFQDLDAIQPVSFLNELRLQTVSTTASPLTTITTSPPTVLGRVIIFIRLVFVTLGPLPNENEIIQVANTLLYSRLITKLGSRAQPLSDPVNFVNITYTKMNETAYTLNFGFEISNVSMSEKLEFRNETYLTIQDSINTLLNKILNNDTAPTIKFQPGDFTDFSGNSTTIQANVTYVFSNSNITQPSIFIQELLQVIRESTLTTTSPVTTASTTTPQPISKVVIKIRLVFVTLGPIPSESDVLRVVKSVLASNLTTKLSTRATVIPSDPVIKADVTYSRINDTAYALDFEFEINNLSVNDKQRNQAYGEIQNKINNLVIEILNNPSAALSFIPANFSDPASSIITANVTYVFSQNDSNSYTVFGRLVGQLFVTFTTPAPTTINTVTVSNNSTNAAWVVAIIVPVAIVLGLIPCWILLCCLLCGCCAAIRRRWHRRQSYNVQYTTRNSLF</sequence>
<comment type="caution">
    <text evidence="3">The sequence shown here is derived from an EMBL/GenBank/DDBJ whole genome shotgun (WGS) entry which is preliminary data.</text>
</comment>
<protein>
    <submittedName>
        <fullName evidence="3">Uncharacterized protein</fullName>
    </submittedName>
</protein>
<feature type="region of interest" description="Disordered" evidence="1">
    <location>
        <begin position="1"/>
        <end position="78"/>
    </location>
</feature>
<reference evidence="3 4" key="1">
    <citation type="submission" date="2024-05" db="EMBL/GenBank/DDBJ databases">
        <title>A high-quality chromosomal-level genome assembly of Topmouth culter (Culter alburnus).</title>
        <authorList>
            <person name="Zhao H."/>
        </authorList>
    </citation>
    <scope>NUCLEOTIDE SEQUENCE [LARGE SCALE GENOMIC DNA]</scope>
    <source>
        <strain evidence="3">CATC2023</strain>
        <tissue evidence="3">Muscle</tissue>
    </source>
</reference>
<evidence type="ECO:0000256" key="1">
    <source>
        <dbReference type="SAM" id="MobiDB-lite"/>
    </source>
</evidence>
<organism evidence="3 4">
    <name type="scientific">Culter alburnus</name>
    <name type="common">Topmouth culter</name>
    <dbReference type="NCBI Taxonomy" id="194366"/>
    <lineage>
        <taxon>Eukaryota</taxon>
        <taxon>Metazoa</taxon>
        <taxon>Chordata</taxon>
        <taxon>Craniata</taxon>
        <taxon>Vertebrata</taxon>
        <taxon>Euteleostomi</taxon>
        <taxon>Actinopterygii</taxon>
        <taxon>Neopterygii</taxon>
        <taxon>Teleostei</taxon>
        <taxon>Ostariophysi</taxon>
        <taxon>Cypriniformes</taxon>
        <taxon>Xenocyprididae</taxon>
        <taxon>Xenocypridinae</taxon>
        <taxon>Culter</taxon>
    </lineage>
</organism>
<evidence type="ECO:0000313" key="3">
    <source>
        <dbReference type="EMBL" id="KAK9981308.1"/>
    </source>
</evidence>
<proteinExistence type="predicted"/>
<dbReference type="Proteomes" id="UP001479290">
    <property type="component" value="Unassembled WGS sequence"/>
</dbReference>
<feature type="transmembrane region" description="Helical" evidence="2">
    <location>
        <begin position="2554"/>
        <end position="2587"/>
    </location>
</feature>
<evidence type="ECO:0000256" key="2">
    <source>
        <dbReference type="SAM" id="Phobius"/>
    </source>
</evidence>
<keyword evidence="2" id="KW-1133">Transmembrane helix</keyword>
<accession>A0AAW2B779</accession>
<evidence type="ECO:0000313" key="4">
    <source>
        <dbReference type="Proteomes" id="UP001479290"/>
    </source>
</evidence>
<gene>
    <name evidence="3" type="ORF">ABG768_000859</name>
</gene>
<dbReference type="EMBL" id="JAWDJR010000001">
    <property type="protein sequence ID" value="KAK9981308.1"/>
    <property type="molecule type" value="Genomic_DNA"/>
</dbReference>
<keyword evidence="4" id="KW-1185">Reference proteome</keyword>
<feature type="non-terminal residue" evidence="3">
    <location>
        <position position="1"/>
    </location>
</feature>